<reference evidence="8 11" key="1">
    <citation type="submission" date="2016-01" db="EMBL/GenBank/DDBJ databases">
        <title>Use of Whole Genome Sequencing to ascertain that Brevibacterium massiliense (Roux, Raoult 2009) is a later heterotypic synonym of Brevibacterium ravenspurgense (Mages 2008).</title>
        <authorList>
            <person name="Bernier A.-M."/>
            <person name="Burdz T."/>
            <person name="Huynh C."/>
            <person name="Pachecho A.L."/>
            <person name="Wiebe D."/>
            <person name="Bonner C."/>
            <person name="Bernard K."/>
        </authorList>
    </citation>
    <scope>NUCLEOTIDE SEQUENCE [LARGE SCALE GENOMIC DNA]</scope>
    <source>
        <strain evidence="8 11">CCUG56047</strain>
    </source>
</reference>
<dbReference type="STRING" id="1176165.GCA_001584405_00821"/>
<dbReference type="RefSeq" id="WP_061942160.1">
    <property type="nucleotide sequence ID" value="NZ_LPXW01000018.1"/>
</dbReference>
<dbReference type="CDD" id="cd06550">
    <property type="entry name" value="TM_ABC_iron-siderophores_like"/>
    <property type="match status" value="1"/>
</dbReference>
<evidence type="ECO:0000313" key="10">
    <source>
        <dbReference type="Proteomes" id="UP000242755"/>
    </source>
</evidence>
<keyword evidence="6" id="KW-0813">Transport</keyword>
<dbReference type="InterPro" id="IPR001626">
    <property type="entry name" value="ABC_TroCD"/>
</dbReference>
<keyword evidence="4 7" id="KW-1133">Transmembrane helix</keyword>
<organism evidence="8 11">
    <name type="scientific">Brevibacterium ravenspurgense</name>
    <dbReference type="NCBI Taxonomy" id="479117"/>
    <lineage>
        <taxon>Bacteria</taxon>
        <taxon>Bacillati</taxon>
        <taxon>Actinomycetota</taxon>
        <taxon>Actinomycetes</taxon>
        <taxon>Micrococcales</taxon>
        <taxon>Brevibacteriaceae</taxon>
        <taxon>Brevibacterium</taxon>
    </lineage>
</organism>
<feature type="transmembrane region" description="Helical" evidence="7">
    <location>
        <begin position="221"/>
        <end position="241"/>
    </location>
</feature>
<dbReference type="Pfam" id="PF00950">
    <property type="entry name" value="ABC-3"/>
    <property type="match status" value="1"/>
</dbReference>
<keyword evidence="11" id="KW-1185">Reference proteome</keyword>
<name>A0A150H9A2_9MICO</name>
<feature type="transmembrane region" description="Helical" evidence="7">
    <location>
        <begin position="12"/>
        <end position="36"/>
    </location>
</feature>
<gene>
    <name evidence="8" type="primary">mntB_1</name>
    <name evidence="8" type="ORF">Bravens_00853</name>
    <name evidence="9" type="ORF">CYJ40_04775</name>
</gene>
<dbReference type="PANTHER" id="PTHR30477:SF13">
    <property type="entry name" value="IRON TRANSPORT SYSTEM MEMBRANE PROTEIN HI_0360-RELATED"/>
    <property type="match status" value="1"/>
</dbReference>
<dbReference type="InterPro" id="IPR037294">
    <property type="entry name" value="ABC_BtuC-like"/>
</dbReference>
<dbReference type="GO" id="GO:0010043">
    <property type="term" value="P:response to zinc ion"/>
    <property type="evidence" value="ECO:0007669"/>
    <property type="project" value="TreeGrafter"/>
</dbReference>
<feature type="transmembrane region" description="Helical" evidence="7">
    <location>
        <begin position="94"/>
        <end position="114"/>
    </location>
</feature>
<feature type="transmembrane region" description="Helical" evidence="7">
    <location>
        <begin position="56"/>
        <end position="82"/>
    </location>
</feature>
<evidence type="ECO:0000313" key="9">
    <source>
        <dbReference type="EMBL" id="PKY70445.1"/>
    </source>
</evidence>
<dbReference type="AlphaFoldDB" id="A0A150H9A2"/>
<accession>A0A150H9A2</accession>
<dbReference type="EMBL" id="LQQC01000009">
    <property type="protein sequence ID" value="KXZ58672.1"/>
    <property type="molecule type" value="Genomic_DNA"/>
</dbReference>
<dbReference type="PANTHER" id="PTHR30477">
    <property type="entry name" value="ABC-TRANSPORTER METAL-BINDING PROTEIN"/>
    <property type="match status" value="1"/>
</dbReference>
<evidence type="ECO:0000256" key="7">
    <source>
        <dbReference type="SAM" id="Phobius"/>
    </source>
</evidence>
<evidence type="ECO:0000313" key="11">
    <source>
        <dbReference type="Proteomes" id="UP000243589"/>
    </source>
</evidence>
<evidence type="ECO:0000256" key="4">
    <source>
        <dbReference type="ARBA" id="ARBA00022989"/>
    </source>
</evidence>
<protein>
    <submittedName>
        <fullName evidence="8">Manganese transport system membrane protein MntB</fullName>
    </submittedName>
    <submittedName>
        <fullName evidence="9">Metal ABC transporter permease</fullName>
    </submittedName>
</protein>
<dbReference type="EMBL" id="PKGO01000004">
    <property type="protein sequence ID" value="PKY70445.1"/>
    <property type="molecule type" value="Genomic_DNA"/>
</dbReference>
<dbReference type="Proteomes" id="UP000243589">
    <property type="component" value="Unassembled WGS sequence"/>
</dbReference>
<keyword evidence="3 6" id="KW-0812">Transmembrane</keyword>
<comment type="caution">
    <text evidence="8">The sequence shown here is derived from an EMBL/GenBank/DDBJ whole genome shotgun (WGS) entry which is preliminary data.</text>
</comment>
<keyword evidence="5 7" id="KW-0472">Membrane</keyword>
<comment type="similarity">
    <text evidence="2 6">Belongs to the ABC-3 integral membrane protein family.</text>
</comment>
<dbReference type="GO" id="GO:0071281">
    <property type="term" value="P:cellular response to iron ion"/>
    <property type="evidence" value="ECO:0007669"/>
    <property type="project" value="UniProtKB-ARBA"/>
</dbReference>
<evidence type="ECO:0000256" key="3">
    <source>
        <dbReference type="ARBA" id="ARBA00022692"/>
    </source>
</evidence>
<dbReference type="Proteomes" id="UP000242755">
    <property type="component" value="Unassembled WGS sequence"/>
</dbReference>
<dbReference type="GO" id="GO:0055085">
    <property type="term" value="P:transmembrane transport"/>
    <property type="evidence" value="ECO:0007669"/>
    <property type="project" value="InterPro"/>
</dbReference>
<dbReference type="PATRIC" id="fig|479117.4.peg.855"/>
<dbReference type="GO" id="GO:0043190">
    <property type="term" value="C:ATP-binding cassette (ABC) transporter complex"/>
    <property type="evidence" value="ECO:0007669"/>
    <property type="project" value="InterPro"/>
</dbReference>
<proteinExistence type="inferred from homology"/>
<evidence type="ECO:0000256" key="1">
    <source>
        <dbReference type="ARBA" id="ARBA00004141"/>
    </source>
</evidence>
<evidence type="ECO:0000313" key="8">
    <source>
        <dbReference type="EMBL" id="KXZ58672.1"/>
    </source>
</evidence>
<comment type="subcellular location">
    <subcellularLocation>
        <location evidence="6">Cell membrane</location>
        <topology evidence="6">Multi-pass membrane protein</topology>
    </subcellularLocation>
    <subcellularLocation>
        <location evidence="1">Membrane</location>
        <topology evidence="1">Multi-pass membrane protein</topology>
    </subcellularLocation>
</comment>
<dbReference type="FunFam" id="1.10.3470.10:FF:000003">
    <property type="entry name" value="Iron ABC transporter permease SitD"/>
    <property type="match status" value="1"/>
</dbReference>
<feature type="transmembrane region" description="Helical" evidence="7">
    <location>
        <begin position="134"/>
        <end position="153"/>
    </location>
</feature>
<sequence>MQFFTDLFAYDFLQKALIVSVLTGIISGVIGSLVMLRGLALMGDAISHAVVPGVAVSYLLGINFFWGAIAAGLLSAFGVGFIQNRTTVKQDAAMGIILATMFSIGIVLIAKAQSAIDLTKILFGNILAVKTEDMILSIIVGAVVIAVVALLYKELVISSFDEASAEVYGFKTRNLQYLVLVLLTLVTVTSMQTVGVVLVIALLVTPAATAFLLVKRLTPMLIIAAACGAVSSFVGMVVSFATNLPSGPVIAIIAAVLFVLAMLFSPRQGLLIPHRKVQPQ</sequence>
<evidence type="ECO:0000256" key="2">
    <source>
        <dbReference type="ARBA" id="ARBA00008034"/>
    </source>
</evidence>
<reference evidence="9 10" key="2">
    <citation type="submission" date="2017-12" db="EMBL/GenBank/DDBJ databases">
        <title>Phylogenetic diversity of female urinary microbiome.</title>
        <authorList>
            <person name="Thomas-White K."/>
            <person name="Wolfe A.J."/>
        </authorList>
    </citation>
    <scope>NUCLEOTIDE SEQUENCE [LARGE SCALE GENOMIC DNA]</scope>
    <source>
        <strain evidence="9 10">UMB0426</strain>
    </source>
</reference>
<dbReference type="Gene3D" id="1.10.3470.10">
    <property type="entry name" value="ABC transporter involved in vitamin B12 uptake, BtuC"/>
    <property type="match status" value="1"/>
</dbReference>
<evidence type="ECO:0000256" key="5">
    <source>
        <dbReference type="ARBA" id="ARBA00023136"/>
    </source>
</evidence>
<feature type="transmembrane region" description="Helical" evidence="7">
    <location>
        <begin position="247"/>
        <end position="266"/>
    </location>
</feature>
<dbReference type="SUPFAM" id="SSF81345">
    <property type="entry name" value="ABC transporter involved in vitamin B12 uptake, BtuC"/>
    <property type="match status" value="1"/>
</dbReference>
<evidence type="ECO:0000256" key="6">
    <source>
        <dbReference type="RuleBase" id="RU003943"/>
    </source>
</evidence>
<feature type="transmembrane region" description="Helical" evidence="7">
    <location>
        <begin position="174"/>
        <end position="191"/>
    </location>
</feature>